<feature type="transmembrane region" description="Helical" evidence="7">
    <location>
        <begin position="129"/>
        <end position="151"/>
    </location>
</feature>
<keyword evidence="9" id="KW-1185">Reference proteome</keyword>
<evidence type="ECO:0000256" key="6">
    <source>
        <dbReference type="PIRSR" id="PIRSR604254-1"/>
    </source>
</evidence>
<evidence type="ECO:0000256" key="7">
    <source>
        <dbReference type="SAM" id="Phobius"/>
    </source>
</evidence>
<evidence type="ECO:0000256" key="2">
    <source>
        <dbReference type="ARBA" id="ARBA00007018"/>
    </source>
</evidence>
<feature type="binding site" evidence="6">
    <location>
        <position position="149"/>
    </location>
    <ligand>
        <name>Zn(2+)</name>
        <dbReference type="ChEBI" id="CHEBI:29105"/>
    </ligand>
</feature>
<keyword evidence="4 7" id="KW-1133">Transmembrane helix</keyword>
<dbReference type="GO" id="GO:0016020">
    <property type="term" value="C:membrane"/>
    <property type="evidence" value="ECO:0007669"/>
    <property type="project" value="UniProtKB-SubCell"/>
</dbReference>
<evidence type="ECO:0000256" key="3">
    <source>
        <dbReference type="ARBA" id="ARBA00022692"/>
    </source>
</evidence>
<comment type="subcellular location">
    <subcellularLocation>
        <location evidence="1">Membrane</location>
        <topology evidence="1">Multi-pass membrane protein</topology>
    </subcellularLocation>
</comment>
<evidence type="ECO:0000313" key="9">
    <source>
        <dbReference type="Proteomes" id="UP001634394"/>
    </source>
</evidence>
<dbReference type="Pfam" id="PF03006">
    <property type="entry name" value="HlyIII"/>
    <property type="match status" value="1"/>
</dbReference>
<organism evidence="8 9">
    <name type="scientific">Sinanodonta woodiana</name>
    <name type="common">Chinese pond mussel</name>
    <name type="synonym">Anodonta woodiana</name>
    <dbReference type="NCBI Taxonomy" id="1069815"/>
    <lineage>
        <taxon>Eukaryota</taxon>
        <taxon>Metazoa</taxon>
        <taxon>Spiralia</taxon>
        <taxon>Lophotrochozoa</taxon>
        <taxon>Mollusca</taxon>
        <taxon>Bivalvia</taxon>
        <taxon>Autobranchia</taxon>
        <taxon>Heteroconchia</taxon>
        <taxon>Palaeoheterodonta</taxon>
        <taxon>Unionida</taxon>
        <taxon>Unionoidea</taxon>
        <taxon>Unionidae</taxon>
        <taxon>Unioninae</taxon>
        <taxon>Sinanodonta</taxon>
    </lineage>
</organism>
<comment type="similarity">
    <text evidence="2">Belongs to the ADIPOR family.</text>
</comment>
<feature type="transmembrane region" description="Helical" evidence="7">
    <location>
        <begin position="94"/>
        <end position="117"/>
    </location>
</feature>
<keyword evidence="6" id="KW-0862">Zinc</keyword>
<reference evidence="8 9" key="1">
    <citation type="submission" date="2024-11" db="EMBL/GenBank/DDBJ databases">
        <title>Chromosome-level genome assembly of the freshwater bivalve Anodonta woodiana.</title>
        <authorList>
            <person name="Chen X."/>
        </authorList>
    </citation>
    <scope>NUCLEOTIDE SEQUENCE [LARGE SCALE GENOMIC DNA]</scope>
    <source>
        <strain evidence="8">MN2024</strain>
        <tissue evidence="8">Gills</tissue>
    </source>
</reference>
<dbReference type="AlphaFoldDB" id="A0ABD3WN00"/>
<feature type="transmembrane region" description="Helical" evidence="7">
    <location>
        <begin position="163"/>
        <end position="183"/>
    </location>
</feature>
<name>A0ABD3WN00_SINWO</name>
<keyword evidence="3 7" id="KW-0812">Transmembrane</keyword>
<feature type="transmembrane region" description="Helical" evidence="7">
    <location>
        <begin position="226"/>
        <end position="246"/>
    </location>
</feature>
<dbReference type="PANTHER" id="PTHR20855">
    <property type="entry name" value="ADIPOR/PROGESTIN RECEPTOR-RELATED"/>
    <property type="match status" value="1"/>
</dbReference>
<evidence type="ECO:0000256" key="4">
    <source>
        <dbReference type="ARBA" id="ARBA00022989"/>
    </source>
</evidence>
<keyword evidence="5 7" id="KW-0472">Membrane</keyword>
<evidence type="ECO:0008006" key="10">
    <source>
        <dbReference type="Google" id="ProtNLM"/>
    </source>
</evidence>
<dbReference type="EMBL" id="JBJQND010000005">
    <property type="protein sequence ID" value="KAL3875357.1"/>
    <property type="molecule type" value="Genomic_DNA"/>
</dbReference>
<feature type="binding site" evidence="6">
    <location>
        <position position="300"/>
    </location>
    <ligand>
        <name>Zn(2+)</name>
        <dbReference type="ChEBI" id="CHEBI:29105"/>
    </ligand>
</feature>
<evidence type="ECO:0000313" key="8">
    <source>
        <dbReference type="EMBL" id="KAL3875357.1"/>
    </source>
</evidence>
<dbReference type="PANTHER" id="PTHR20855:SF15">
    <property type="entry name" value="PROGESTIN AND ADIPOQ RECEPTOR FAMILY MEMBER 3"/>
    <property type="match status" value="1"/>
</dbReference>
<dbReference type="Proteomes" id="UP001634394">
    <property type="component" value="Unassembled WGS sequence"/>
</dbReference>
<feature type="transmembrane region" description="Helical" evidence="7">
    <location>
        <begin position="195"/>
        <end position="214"/>
    </location>
</feature>
<evidence type="ECO:0000256" key="1">
    <source>
        <dbReference type="ARBA" id="ARBA00004141"/>
    </source>
</evidence>
<protein>
    <recommendedName>
        <fullName evidence="10">Progestin and adipoQ receptor family member 3</fullName>
    </recommendedName>
</protein>
<sequence length="332" mass="38571">MVQYGQHENIKNRQLTCHRQDSSYHILDIEIDHDLESTCSSGLCDVKETDIPLHKYTDIPEFLQGNPFVTHGYRVALPFSLCLKSAFIWSNETLNIWSHFGGFFLFLFLMLYDNIMIIPNFNGGYTDHIIITLGLLCFQFCMLCSTGFHIFGCHSERASKRWLAVDLAGILIGVIGCYLPAVHYAFYCLSIWRDIYLICITVLSLSTLFVQFHPRYFSNTWFKQRIAIYVGLVAYGVIPTTHWIYLSGGFSEKIVQMFVPKVVTMYLLGALAFAFYISKFPERFFPGRFNYVGSSHQLWHIGMVVAFYWINKTIRDIFTYRYSTSCNIDHMY</sequence>
<feature type="binding site" evidence="6">
    <location>
        <position position="296"/>
    </location>
    <ligand>
        <name>Zn(2+)</name>
        <dbReference type="ChEBI" id="CHEBI:29105"/>
    </ligand>
</feature>
<dbReference type="InterPro" id="IPR004254">
    <property type="entry name" value="AdipoR/HlyIII-related"/>
</dbReference>
<feature type="transmembrane region" description="Helical" evidence="7">
    <location>
        <begin position="258"/>
        <end position="277"/>
    </location>
</feature>
<keyword evidence="6" id="KW-0479">Metal-binding</keyword>
<proteinExistence type="inferred from homology"/>
<gene>
    <name evidence="8" type="ORF">ACJMK2_033314</name>
</gene>
<accession>A0ABD3WN00</accession>
<comment type="caution">
    <text evidence="8">The sequence shown here is derived from an EMBL/GenBank/DDBJ whole genome shotgun (WGS) entry which is preliminary data.</text>
</comment>
<feature type="transmembrane region" description="Helical" evidence="7">
    <location>
        <begin position="289"/>
        <end position="310"/>
    </location>
</feature>
<evidence type="ECO:0000256" key="5">
    <source>
        <dbReference type="ARBA" id="ARBA00023136"/>
    </source>
</evidence>